<proteinExistence type="predicted"/>
<evidence type="ECO:0000256" key="1">
    <source>
        <dbReference type="SAM" id="MobiDB-lite"/>
    </source>
</evidence>
<dbReference type="Proteomes" id="UP000494363">
    <property type="component" value="Unassembled WGS sequence"/>
</dbReference>
<evidence type="ECO:0000313" key="3">
    <source>
        <dbReference type="Proteomes" id="UP000494363"/>
    </source>
</evidence>
<dbReference type="EMBL" id="CADIKH010000365">
    <property type="protein sequence ID" value="CAB3775275.1"/>
    <property type="molecule type" value="Genomic_DNA"/>
</dbReference>
<dbReference type="AlphaFoldDB" id="A0A6J5FDH7"/>
<accession>A0A6J5FDH7</accession>
<feature type="region of interest" description="Disordered" evidence="1">
    <location>
        <begin position="1"/>
        <end position="32"/>
    </location>
</feature>
<gene>
    <name evidence="2" type="ORF">LMG29542_08657</name>
</gene>
<name>A0A6J5FDH7_9BURK</name>
<evidence type="ECO:0000313" key="2">
    <source>
        <dbReference type="EMBL" id="CAB3775275.1"/>
    </source>
</evidence>
<sequence length="317" mass="36291">MPGVQEQVRHRRAADDRRAVRRHRPQAGPEAGLRRIAAAREQIVHAHLECFATRVVQRLVEAGNLGHPADANPVIETRDRDLVGFVEHRRYRSRRRIDDRRRERVALQRINRDPDQVLEEPRRVRTERDDECIRTHRLVAAFDCADPAALHQQRIDRRVEAEPHADLFGQRREARGEQLAVAGFVAGQAQPAGQLVRGRGKRRFGARELGGHQQFIGDVRFLQHRDVFGGAIQLLLRAEHLQRAAGAAFVLNARFGAQRLQAVAAVFGQTHHARLVHRIAPGRAVAQHLPHPLQLEWRAVQTDRERRVLLEHPFDRL</sequence>
<reference evidence="2 3" key="1">
    <citation type="submission" date="2020-04" db="EMBL/GenBank/DDBJ databases">
        <authorList>
            <person name="De Canck E."/>
        </authorList>
    </citation>
    <scope>NUCLEOTIDE SEQUENCE [LARGE SCALE GENOMIC DNA]</scope>
    <source>
        <strain evidence="2 3">LMG 29542</strain>
    </source>
</reference>
<organism evidence="2 3">
    <name type="scientific">Paraburkholderia humisilvae</name>
    <dbReference type="NCBI Taxonomy" id="627669"/>
    <lineage>
        <taxon>Bacteria</taxon>
        <taxon>Pseudomonadati</taxon>
        <taxon>Pseudomonadota</taxon>
        <taxon>Betaproteobacteria</taxon>
        <taxon>Burkholderiales</taxon>
        <taxon>Burkholderiaceae</taxon>
        <taxon>Paraburkholderia</taxon>
    </lineage>
</organism>
<protein>
    <submittedName>
        <fullName evidence="2">Uncharacterized protein</fullName>
    </submittedName>
</protein>
<keyword evidence="3" id="KW-1185">Reference proteome</keyword>